<dbReference type="Proteomes" id="UP000322530">
    <property type="component" value="Unassembled WGS sequence"/>
</dbReference>
<dbReference type="AlphaFoldDB" id="A0A5A5T7N3"/>
<feature type="transmembrane region" description="Helical" evidence="11">
    <location>
        <begin position="186"/>
        <end position="206"/>
    </location>
</feature>
<dbReference type="InterPro" id="IPR036640">
    <property type="entry name" value="ABC1_TM_sf"/>
</dbReference>
<evidence type="ECO:0000256" key="3">
    <source>
        <dbReference type="ARBA" id="ARBA00022475"/>
    </source>
</evidence>
<sequence length="755" mass="83278">MTNQKPQVDQQQEMKSKAAYSRHSIINKLWSKRVPVLLQMSEVECGLASLAMVLSYHGRETSISELRTLYGASRDGVSALNLVKAARNLGMIARAVALQRNDFHDVSLPAIVHWQFNHFLVVERWTPELVTVVDPASGRRQISEDEFSNGFTGVVLMLEPGMDFHRRHISSPLSLRMYAIQAIRQAPGALFQVILASILLQVLGLIPPILTETVIDKIIPAHLNNAMLLLGVGMLMLVFSQGFLTLLREWLLIYVRARIDTHMMLSFFEHLLLLPYSFFQQRSSGDLLTRMASNTIIRDTLSGQLISTMLDGSMVILYLCILMVEAPTFGVLALAIGLLQVLLILSVYRPIASLAAQELAAQGKSQGYMAEALAGIATLKAAGAEYSAHERWTNLFFDQLNISIKRSYLSTVASTMLLILRVFAPMALLWVGAIQVLNGAMTVGTMLALTSLSTSFLSPLSSLASSGQQLQIVKAHLDRLADIMTAEPEQRIQGIQGIQSPPRLSGYIRLENVGFRYAPETPRVLHSINLNIVAGQKVALVGRTGSGKSTLGKLLLGLYIPTEGHIYYDGIPLEQLQYQEVRRQFGVVLQDSAIFSGSIMENILFNDSTLEKDYAVQAAQMAAIHEDVIKMPLGYETLVAEGGSALSGGQRQRLSLARAIAHHPAILLLDEATSNLDVVTEQIVAQNLEALPCTQIIIAHRLSTVRNADLILVMDQGTIVESGTHQDLLLRNGFYTNLVKQQMEKKSPRPLLRKF</sequence>
<dbReference type="GO" id="GO:0016887">
    <property type="term" value="F:ATP hydrolysis activity"/>
    <property type="evidence" value="ECO:0007669"/>
    <property type="project" value="InterPro"/>
</dbReference>
<keyword evidence="7" id="KW-0645">Protease</keyword>
<evidence type="ECO:0000256" key="2">
    <source>
        <dbReference type="ARBA" id="ARBA00022448"/>
    </source>
</evidence>
<keyword evidence="3" id="KW-1003">Cell membrane</keyword>
<dbReference type="Gene3D" id="3.90.70.10">
    <property type="entry name" value="Cysteine proteinases"/>
    <property type="match status" value="1"/>
</dbReference>
<evidence type="ECO:0000313" key="16">
    <source>
        <dbReference type="Proteomes" id="UP000322530"/>
    </source>
</evidence>
<evidence type="ECO:0000313" key="15">
    <source>
        <dbReference type="EMBL" id="GCF06934.1"/>
    </source>
</evidence>
<dbReference type="Pfam" id="PF00664">
    <property type="entry name" value="ABC_membrane"/>
    <property type="match status" value="1"/>
</dbReference>
<dbReference type="PROSITE" id="PS50990">
    <property type="entry name" value="PEPTIDASE_C39"/>
    <property type="match status" value="1"/>
</dbReference>
<dbReference type="Gene3D" id="3.40.50.300">
    <property type="entry name" value="P-loop containing nucleotide triphosphate hydrolases"/>
    <property type="match status" value="1"/>
</dbReference>
<evidence type="ECO:0000256" key="1">
    <source>
        <dbReference type="ARBA" id="ARBA00004651"/>
    </source>
</evidence>
<dbReference type="InterPro" id="IPR027417">
    <property type="entry name" value="P-loop_NTPase"/>
</dbReference>
<comment type="caution">
    <text evidence="15">The sequence shown here is derived from an EMBL/GenBank/DDBJ whole genome shotgun (WGS) entry which is preliminary data.</text>
</comment>
<keyword evidence="8" id="KW-0067">ATP-binding</keyword>
<keyword evidence="6" id="KW-0378">Hydrolase</keyword>
<dbReference type="EMBL" id="BIXY01000004">
    <property type="protein sequence ID" value="GCF06934.1"/>
    <property type="molecule type" value="Genomic_DNA"/>
</dbReference>
<evidence type="ECO:0000256" key="9">
    <source>
        <dbReference type="ARBA" id="ARBA00022989"/>
    </source>
</evidence>
<dbReference type="Pfam" id="PF03412">
    <property type="entry name" value="Peptidase_C39"/>
    <property type="match status" value="1"/>
</dbReference>
<keyword evidence="7" id="KW-0788">Thiol protease</keyword>
<dbReference type="InterPro" id="IPR039421">
    <property type="entry name" value="Type_1_exporter"/>
</dbReference>
<evidence type="ECO:0000256" key="10">
    <source>
        <dbReference type="ARBA" id="ARBA00023136"/>
    </source>
</evidence>
<comment type="subcellular location">
    <subcellularLocation>
        <location evidence="1">Cell membrane</location>
        <topology evidence="1">Multi-pass membrane protein</topology>
    </subcellularLocation>
</comment>
<dbReference type="PROSITE" id="PS50929">
    <property type="entry name" value="ABC_TM1F"/>
    <property type="match status" value="1"/>
</dbReference>
<dbReference type="InterPro" id="IPR005074">
    <property type="entry name" value="Peptidase_C39"/>
</dbReference>
<dbReference type="PROSITE" id="PS50893">
    <property type="entry name" value="ABC_TRANSPORTER_2"/>
    <property type="match status" value="1"/>
</dbReference>
<feature type="transmembrane region" description="Helical" evidence="11">
    <location>
        <begin position="315"/>
        <end position="345"/>
    </location>
</feature>
<feature type="transmembrane region" description="Helical" evidence="11">
    <location>
        <begin position="226"/>
        <end position="247"/>
    </location>
</feature>
<dbReference type="InterPro" id="IPR017871">
    <property type="entry name" value="ABC_transporter-like_CS"/>
</dbReference>
<keyword evidence="2" id="KW-0813">Transport</keyword>
<evidence type="ECO:0000256" key="6">
    <source>
        <dbReference type="ARBA" id="ARBA00022801"/>
    </source>
</evidence>
<dbReference type="FunFam" id="3.40.50.300:FF:000299">
    <property type="entry name" value="ABC transporter ATP-binding protein/permease"/>
    <property type="match status" value="1"/>
</dbReference>
<dbReference type="Pfam" id="PF00005">
    <property type="entry name" value="ABC_tran"/>
    <property type="match status" value="1"/>
</dbReference>
<feature type="domain" description="ABC transmembrane type-1" evidence="13">
    <location>
        <begin position="193"/>
        <end position="471"/>
    </location>
</feature>
<evidence type="ECO:0000259" key="14">
    <source>
        <dbReference type="PROSITE" id="PS50990"/>
    </source>
</evidence>
<evidence type="ECO:0000256" key="5">
    <source>
        <dbReference type="ARBA" id="ARBA00022741"/>
    </source>
</evidence>
<feature type="domain" description="ABC transporter" evidence="12">
    <location>
        <begin position="508"/>
        <end position="741"/>
    </location>
</feature>
<dbReference type="SMART" id="SM00382">
    <property type="entry name" value="AAA"/>
    <property type="match status" value="1"/>
</dbReference>
<dbReference type="InterPro" id="IPR003593">
    <property type="entry name" value="AAA+_ATPase"/>
</dbReference>
<organism evidence="15 16">
    <name type="scientific">Dictyobacter arantiisoli</name>
    <dbReference type="NCBI Taxonomy" id="2014874"/>
    <lineage>
        <taxon>Bacteria</taxon>
        <taxon>Bacillati</taxon>
        <taxon>Chloroflexota</taxon>
        <taxon>Ktedonobacteria</taxon>
        <taxon>Ktedonobacterales</taxon>
        <taxon>Dictyobacteraceae</taxon>
        <taxon>Dictyobacter</taxon>
    </lineage>
</organism>
<feature type="domain" description="Peptidase C39" evidence="14">
    <location>
        <begin position="39"/>
        <end position="158"/>
    </location>
</feature>
<feature type="transmembrane region" description="Helical" evidence="11">
    <location>
        <begin position="408"/>
        <end position="430"/>
    </location>
</feature>
<keyword evidence="10 11" id="KW-0472">Membrane</keyword>
<name>A0A5A5T7N3_9CHLR</name>
<dbReference type="InterPro" id="IPR003439">
    <property type="entry name" value="ABC_transporter-like_ATP-bd"/>
</dbReference>
<dbReference type="GO" id="GO:0006508">
    <property type="term" value="P:proteolysis"/>
    <property type="evidence" value="ECO:0007669"/>
    <property type="project" value="InterPro"/>
</dbReference>
<dbReference type="PANTHER" id="PTHR43394">
    <property type="entry name" value="ATP-DEPENDENT PERMEASE MDL1, MITOCHONDRIAL"/>
    <property type="match status" value="1"/>
</dbReference>
<evidence type="ECO:0000259" key="13">
    <source>
        <dbReference type="PROSITE" id="PS50929"/>
    </source>
</evidence>
<dbReference type="InterPro" id="IPR011527">
    <property type="entry name" value="ABC1_TM_dom"/>
</dbReference>
<evidence type="ECO:0000256" key="11">
    <source>
        <dbReference type="SAM" id="Phobius"/>
    </source>
</evidence>
<dbReference type="SUPFAM" id="SSF52540">
    <property type="entry name" value="P-loop containing nucleoside triphosphate hydrolases"/>
    <property type="match status" value="1"/>
</dbReference>
<keyword evidence="16" id="KW-1185">Reference proteome</keyword>
<keyword evidence="5" id="KW-0547">Nucleotide-binding</keyword>
<evidence type="ECO:0000259" key="12">
    <source>
        <dbReference type="PROSITE" id="PS50893"/>
    </source>
</evidence>
<accession>A0A5A5T7N3</accession>
<evidence type="ECO:0000256" key="7">
    <source>
        <dbReference type="ARBA" id="ARBA00022807"/>
    </source>
</evidence>
<dbReference type="Gene3D" id="1.20.1560.10">
    <property type="entry name" value="ABC transporter type 1, transmembrane domain"/>
    <property type="match status" value="1"/>
</dbReference>
<dbReference type="PANTHER" id="PTHR43394:SF1">
    <property type="entry name" value="ATP-BINDING CASSETTE SUB-FAMILY B MEMBER 10, MITOCHONDRIAL"/>
    <property type="match status" value="1"/>
</dbReference>
<dbReference type="GO" id="GO:0008234">
    <property type="term" value="F:cysteine-type peptidase activity"/>
    <property type="evidence" value="ECO:0007669"/>
    <property type="project" value="UniProtKB-KW"/>
</dbReference>
<dbReference type="GO" id="GO:0005524">
    <property type="term" value="F:ATP binding"/>
    <property type="evidence" value="ECO:0007669"/>
    <property type="project" value="UniProtKB-KW"/>
</dbReference>
<dbReference type="GO" id="GO:0015421">
    <property type="term" value="F:ABC-type oligopeptide transporter activity"/>
    <property type="evidence" value="ECO:0007669"/>
    <property type="project" value="TreeGrafter"/>
</dbReference>
<protein>
    <submittedName>
        <fullName evidence="15">NHLP family bacteriocin export ABC transporter peptidase/permease/ATPase</fullName>
    </submittedName>
</protein>
<dbReference type="SUPFAM" id="SSF90123">
    <property type="entry name" value="ABC transporter transmembrane region"/>
    <property type="match status" value="1"/>
</dbReference>
<keyword evidence="9 11" id="KW-1133">Transmembrane helix</keyword>
<dbReference type="CDD" id="cd18779">
    <property type="entry name" value="ABC_6TM_T1SS_like"/>
    <property type="match status" value="1"/>
</dbReference>
<evidence type="ECO:0000256" key="8">
    <source>
        <dbReference type="ARBA" id="ARBA00022840"/>
    </source>
</evidence>
<dbReference type="GO" id="GO:0005886">
    <property type="term" value="C:plasma membrane"/>
    <property type="evidence" value="ECO:0007669"/>
    <property type="project" value="UniProtKB-SubCell"/>
</dbReference>
<evidence type="ECO:0000256" key="4">
    <source>
        <dbReference type="ARBA" id="ARBA00022692"/>
    </source>
</evidence>
<keyword evidence="4 11" id="KW-0812">Transmembrane</keyword>
<reference evidence="15 16" key="1">
    <citation type="submission" date="2019-01" db="EMBL/GenBank/DDBJ databases">
        <title>Draft genome sequence of Dictyobacter sp. Uno17.</title>
        <authorList>
            <person name="Wang C.M."/>
            <person name="Zheng Y."/>
            <person name="Sakai Y."/>
            <person name="Abe K."/>
            <person name="Yokota A."/>
            <person name="Yabe S."/>
        </authorList>
    </citation>
    <scope>NUCLEOTIDE SEQUENCE [LARGE SCALE GENOMIC DNA]</scope>
    <source>
        <strain evidence="15 16">Uno17</strain>
    </source>
</reference>
<dbReference type="PROSITE" id="PS00211">
    <property type="entry name" value="ABC_TRANSPORTER_1"/>
    <property type="match status" value="1"/>
</dbReference>
<gene>
    <name evidence="15" type="ORF">KDI_04980</name>
</gene>
<proteinExistence type="predicted"/>